<dbReference type="EMBL" id="NKTX01000062">
    <property type="protein sequence ID" value="PYD79797.1"/>
    <property type="molecule type" value="Genomic_DNA"/>
</dbReference>
<feature type="compositionally biased region" description="Basic and acidic residues" evidence="3">
    <location>
        <begin position="196"/>
        <end position="209"/>
    </location>
</feature>
<accession>A0A318QJC4</accession>
<dbReference type="Gene3D" id="3.30.930.30">
    <property type="match status" value="1"/>
</dbReference>
<dbReference type="RefSeq" id="WP_110507586.1">
    <property type="nucleotide sequence ID" value="NZ_NKTX01000062.1"/>
</dbReference>
<dbReference type="InterPro" id="IPR027417">
    <property type="entry name" value="P-loop_NTPase"/>
</dbReference>
<sequence length="1133" mass="123215">MAIYHLHAKVISRATGRSAVAAAAYRAASRLHDLRLDRDHDFSNKSGVVHSEILLPDGAPERFLDRATLWNEVEAIEKRKDAQLAREVEFSIPREMTQAQGIALARDFVREQFVERGMVADLNVHWDIGEDGQAKPHAHVMLSTRRIEVRTGEAVHGRRDGIPHPERSGRGAYDFAPDPGPDGAERGGRSAQAHDPSPDRDPGDAARHPAEALDAGEALAAAGRTARLIAAARLRHEGLGLAQNQPFIGFGAKERSWNDRDLLLTWRERWASLANERLAELDLDVRIDHRSFAAQGIDLEPQNKIGPAGSRRPERGEPCERVADHLEIARRNGERLLAEPHVALEALTRQQSTFTRQDLARFVDRHTADAAQFSAVMVRVEACPELVALGKDGHGRERFSTREMIGVEQRLEEASLAMGQSQGHAVPLAVRRAAMARDGLGDEQALAVGEVTKSRDLSVVVGYAGTGKSTMLGVARVAWEEAGYRVRGAALSGIAAEGLEAGSGIESRTLASLERAWARGFDLLERGDVLVVDEAGMVGSRQMERVLSVARGVGAKVVLVGDPEQLQAIEAGGAFRAVAERVGSVEITTVRRQREGWQQVATKELATGRTDEALGRYEAAGLVRGHDTLEEARAGVVAGWDEARQAAPEDSQIMLAHRRVDVRALNEAAREIRRDAGELGDDVLVPTAQGERVFADGERVYFLRNDRELGVKNGTLGMVRGITGSVEAGDLVLSVQLDGPGGTGRGRVVSVSVADYDALDHGYAATIHKSQGVTVDRAHVLATGSMDRHGAYVALSRHRESVSVHWGRDDVGDLDGLVKRLSRERLKDTTLDYPHVRDRDAGFARRRGLHVPESEIVVGRGKAAPGPQKDRQAEAVRTPDPASAQRKRGMFDGLDLSVRGRGRTAEKDVSAGMDAGAGKGKSGVEREAPASPFAGLRLPRVQRAQVPAGLGGFVPAGLGGFVPGGDPLHQAVEQYARAVRDIGRMVEQDLPVLEHQKKAWLDASTVLERLRPGAVIALETAVKHEPEIRQALYGLEGLARARRLVEGLEHEDKVRHSPELRAARFVKAWDGLSREQQGVALKELKRDAQLESLLRQKGHELGVRKGSTLDHGLQPQRTRSLSRSRGRDMDMGM</sequence>
<feature type="region of interest" description="Disordered" evidence="3">
    <location>
        <begin position="1104"/>
        <end position="1133"/>
    </location>
</feature>
<feature type="region of interest" description="Disordered" evidence="3">
    <location>
        <begin position="151"/>
        <end position="209"/>
    </location>
</feature>
<feature type="domain" description="MobA/MobL protein" evidence="4">
    <location>
        <begin position="17"/>
        <end position="311"/>
    </location>
</feature>
<organism evidence="5 6">
    <name type="scientific">Komagataeibacter oboediens</name>
    <dbReference type="NCBI Taxonomy" id="65958"/>
    <lineage>
        <taxon>Bacteria</taxon>
        <taxon>Pseudomonadati</taxon>
        <taxon>Pseudomonadota</taxon>
        <taxon>Alphaproteobacteria</taxon>
        <taxon>Acetobacterales</taxon>
        <taxon>Acetobacteraceae</taxon>
        <taxon>Komagataeibacter</taxon>
    </lineage>
</organism>
<dbReference type="Gene3D" id="2.30.30.940">
    <property type="match status" value="1"/>
</dbReference>
<evidence type="ECO:0000256" key="3">
    <source>
        <dbReference type="SAM" id="MobiDB-lite"/>
    </source>
</evidence>
<evidence type="ECO:0000313" key="5">
    <source>
        <dbReference type="EMBL" id="PYD79797.1"/>
    </source>
</evidence>
<dbReference type="NCBIfam" id="NF010464">
    <property type="entry name" value="PRK13889.1"/>
    <property type="match status" value="1"/>
</dbReference>
<comment type="similarity">
    <text evidence="1">Belongs to the MobA/MobL family.</text>
</comment>
<protein>
    <submittedName>
        <fullName evidence="5">Ti-type conjugative transfer relaxase TraA</fullName>
    </submittedName>
</protein>
<evidence type="ECO:0000259" key="4">
    <source>
        <dbReference type="Pfam" id="PF03389"/>
    </source>
</evidence>
<feature type="region of interest" description="Disordered" evidence="3">
    <location>
        <begin position="859"/>
        <end position="931"/>
    </location>
</feature>
<dbReference type="Proteomes" id="UP000247417">
    <property type="component" value="Unassembled WGS sequence"/>
</dbReference>
<dbReference type="AlphaFoldDB" id="A0A318QJC4"/>
<dbReference type="InterPro" id="IPR005053">
    <property type="entry name" value="MobA_MobL"/>
</dbReference>
<dbReference type="CDD" id="cd18809">
    <property type="entry name" value="SF1_C_RecD"/>
    <property type="match status" value="1"/>
</dbReference>
<evidence type="ECO:0000256" key="1">
    <source>
        <dbReference type="ARBA" id="ARBA00010873"/>
    </source>
</evidence>
<evidence type="ECO:0000256" key="2">
    <source>
        <dbReference type="ARBA" id="ARBA00022971"/>
    </source>
</evidence>
<dbReference type="NCBIfam" id="TIGR02768">
    <property type="entry name" value="TraA_Ti"/>
    <property type="match status" value="1"/>
</dbReference>
<dbReference type="OrthoDB" id="1826980at2"/>
<dbReference type="CDD" id="cd17933">
    <property type="entry name" value="DEXSc_RecD-like"/>
    <property type="match status" value="1"/>
</dbReference>
<keyword evidence="2" id="KW-0184">Conjugation</keyword>
<comment type="caution">
    <text evidence="5">The sequence shown here is derived from an EMBL/GenBank/DDBJ whole genome shotgun (WGS) entry which is preliminary data.</text>
</comment>
<dbReference type="InterPro" id="IPR014136">
    <property type="entry name" value="TraA_Ti"/>
</dbReference>
<dbReference type="Pfam" id="PF13604">
    <property type="entry name" value="AAA_30"/>
    <property type="match status" value="1"/>
</dbReference>
<evidence type="ECO:0000313" key="6">
    <source>
        <dbReference type="Proteomes" id="UP000247417"/>
    </source>
</evidence>
<feature type="compositionally biased region" description="Basic and acidic residues" evidence="3">
    <location>
        <begin position="151"/>
        <end position="169"/>
    </location>
</feature>
<reference evidence="5 6" key="1">
    <citation type="submission" date="2017-07" db="EMBL/GenBank/DDBJ databases">
        <title>A draft genome sequence of Komagataeibacter oboediens LMG 18849.</title>
        <authorList>
            <person name="Skraban J."/>
            <person name="Cleenwerck I."/>
            <person name="Vandamme P."/>
            <person name="Trcek J."/>
        </authorList>
    </citation>
    <scope>NUCLEOTIDE SEQUENCE [LARGE SCALE GENOMIC DNA]</scope>
    <source>
        <strain evidence="5 6">LMG 18849</strain>
    </source>
</reference>
<dbReference type="SUPFAM" id="SSF52540">
    <property type="entry name" value="P-loop containing nucleoside triphosphate hydrolases"/>
    <property type="match status" value="2"/>
</dbReference>
<dbReference type="Gene3D" id="3.40.50.300">
    <property type="entry name" value="P-loop containing nucleotide triphosphate hydrolases"/>
    <property type="match status" value="2"/>
</dbReference>
<gene>
    <name evidence="5" type="primary">traA</name>
    <name evidence="5" type="ORF">CFR80_14550</name>
</gene>
<dbReference type="Pfam" id="PF03389">
    <property type="entry name" value="MobA_MobL"/>
    <property type="match status" value="1"/>
</dbReference>
<proteinExistence type="inferred from homology"/>
<name>A0A318QJC4_9PROT</name>